<reference evidence="1 2" key="1">
    <citation type="journal article" date="2018" name="Science">
        <title>The opium poppy genome and morphinan production.</title>
        <authorList>
            <person name="Guo L."/>
            <person name="Winzer T."/>
            <person name="Yang X."/>
            <person name="Li Y."/>
            <person name="Ning Z."/>
            <person name="He Z."/>
            <person name="Teodor R."/>
            <person name="Lu Y."/>
            <person name="Bowser T.A."/>
            <person name="Graham I.A."/>
            <person name="Ye K."/>
        </authorList>
    </citation>
    <scope>NUCLEOTIDE SEQUENCE [LARGE SCALE GENOMIC DNA]</scope>
    <source>
        <strain evidence="2">cv. HN1</strain>
        <tissue evidence="1">Leaves</tissue>
    </source>
</reference>
<organism evidence="1 2">
    <name type="scientific">Papaver somniferum</name>
    <name type="common">Opium poppy</name>
    <dbReference type="NCBI Taxonomy" id="3469"/>
    <lineage>
        <taxon>Eukaryota</taxon>
        <taxon>Viridiplantae</taxon>
        <taxon>Streptophyta</taxon>
        <taxon>Embryophyta</taxon>
        <taxon>Tracheophyta</taxon>
        <taxon>Spermatophyta</taxon>
        <taxon>Magnoliopsida</taxon>
        <taxon>Ranunculales</taxon>
        <taxon>Papaveraceae</taxon>
        <taxon>Papaveroideae</taxon>
        <taxon>Papaver</taxon>
    </lineage>
</organism>
<name>A0A4Y7LBM2_PAPSO</name>
<proteinExistence type="predicted"/>
<keyword evidence="2" id="KW-1185">Reference proteome</keyword>
<gene>
    <name evidence="1" type="ORF">C5167_045661</name>
</gene>
<dbReference type="EMBL" id="CM010725">
    <property type="protein sequence ID" value="RZC82873.1"/>
    <property type="molecule type" value="Genomic_DNA"/>
</dbReference>
<accession>A0A4Y7LBM2</accession>
<evidence type="ECO:0000313" key="2">
    <source>
        <dbReference type="Proteomes" id="UP000316621"/>
    </source>
</evidence>
<evidence type="ECO:0000313" key="1">
    <source>
        <dbReference type="EMBL" id="RZC82873.1"/>
    </source>
</evidence>
<dbReference type="AlphaFoldDB" id="A0A4Y7LBM2"/>
<sequence>MELRVLAEERWWFYDDVRWVHFQEGSGKLF</sequence>
<dbReference type="Proteomes" id="UP000316621">
    <property type="component" value="Chromosome 11"/>
</dbReference>
<dbReference type="Gramene" id="RZC82873">
    <property type="protein sequence ID" value="RZC82873"/>
    <property type="gene ID" value="C5167_045661"/>
</dbReference>
<protein>
    <submittedName>
        <fullName evidence="1">Uncharacterized protein</fullName>
    </submittedName>
</protein>